<feature type="domain" description="Endonuclease/exonuclease/phosphatase" evidence="3">
    <location>
        <begin position="21"/>
        <end position="259"/>
    </location>
</feature>
<evidence type="ECO:0000256" key="1">
    <source>
        <dbReference type="ARBA" id="ARBA00010774"/>
    </source>
</evidence>
<dbReference type="PANTHER" id="PTHR12121:SF45">
    <property type="entry name" value="NOCTURNIN"/>
    <property type="match status" value="1"/>
</dbReference>
<dbReference type="GO" id="GO:0006139">
    <property type="term" value="P:nucleobase-containing compound metabolic process"/>
    <property type="evidence" value="ECO:0007669"/>
    <property type="project" value="UniProtKB-ARBA"/>
</dbReference>
<keyword evidence="5" id="KW-1185">Reference proteome</keyword>
<evidence type="ECO:0000256" key="2">
    <source>
        <dbReference type="ARBA" id="ARBA00022801"/>
    </source>
</evidence>
<evidence type="ECO:0000313" key="5">
    <source>
        <dbReference type="Proteomes" id="UP000187209"/>
    </source>
</evidence>
<dbReference type="SUPFAM" id="SSF56219">
    <property type="entry name" value="DNase I-like"/>
    <property type="match status" value="1"/>
</dbReference>
<dbReference type="InterPro" id="IPR036691">
    <property type="entry name" value="Endo/exonu/phosph_ase_sf"/>
</dbReference>
<sequence length="270" mass="31531">MDLIERFDMVFDLMPGDFKVMQWNVLADQLATDFPAVDPRFLQWEYRKGLILKEIDRVAPDLLCVEEMDHYEDYFKQSMEERGFCSVYRKKGDWHNDGLAIFYKKDVFEKHEEYYVEFPGSQFAIGLMLQKGPQRFYIFVTHLKAKKAFDDIRVTQVQTLLSFIQSLSPLPTIVCGDFNSLPDSNAYLTMYNNTFGLNSIYRTNTEPEFTTVKQRASLEIKTEDYIWEKGFKKHQILSLPSIETIGPKGLPKHDYPSDHLSLIAVLSFNP</sequence>
<keyword evidence="2" id="KW-0378">Hydrolase</keyword>
<evidence type="ECO:0000313" key="4">
    <source>
        <dbReference type="EMBL" id="OMJ92906.1"/>
    </source>
</evidence>
<dbReference type="PANTHER" id="PTHR12121">
    <property type="entry name" value="CARBON CATABOLITE REPRESSOR PROTEIN 4"/>
    <property type="match status" value="1"/>
</dbReference>
<gene>
    <name evidence="4" type="ORF">SteCoe_4242</name>
</gene>
<protein>
    <recommendedName>
        <fullName evidence="3">Endonuclease/exonuclease/phosphatase domain-containing protein</fullName>
    </recommendedName>
</protein>
<dbReference type="OrthoDB" id="311669at2759"/>
<name>A0A1R2CV60_9CILI</name>
<dbReference type="AlphaFoldDB" id="A0A1R2CV60"/>
<dbReference type="Pfam" id="PF03372">
    <property type="entry name" value="Exo_endo_phos"/>
    <property type="match status" value="1"/>
</dbReference>
<dbReference type="GO" id="GO:0000175">
    <property type="term" value="F:3'-5'-RNA exonuclease activity"/>
    <property type="evidence" value="ECO:0007669"/>
    <property type="project" value="TreeGrafter"/>
</dbReference>
<dbReference type="InterPro" id="IPR050410">
    <property type="entry name" value="CCR4/nocturin_mRNA_transcr"/>
</dbReference>
<dbReference type="InterPro" id="IPR005135">
    <property type="entry name" value="Endo/exonuclease/phosphatase"/>
</dbReference>
<comment type="caution">
    <text evidence="4">The sequence shown here is derived from an EMBL/GenBank/DDBJ whole genome shotgun (WGS) entry which is preliminary data.</text>
</comment>
<proteinExistence type="inferred from homology"/>
<dbReference type="EMBL" id="MPUH01000052">
    <property type="protein sequence ID" value="OMJ92906.1"/>
    <property type="molecule type" value="Genomic_DNA"/>
</dbReference>
<reference evidence="4 5" key="1">
    <citation type="submission" date="2016-11" db="EMBL/GenBank/DDBJ databases">
        <title>The macronuclear genome of Stentor coeruleus: a giant cell with tiny introns.</title>
        <authorList>
            <person name="Slabodnick M."/>
            <person name="Ruby J.G."/>
            <person name="Reiff S.B."/>
            <person name="Swart E.C."/>
            <person name="Gosai S."/>
            <person name="Prabakaran S."/>
            <person name="Witkowska E."/>
            <person name="Larue G.E."/>
            <person name="Fisher S."/>
            <person name="Freeman R.M."/>
            <person name="Gunawardena J."/>
            <person name="Chu W."/>
            <person name="Stover N.A."/>
            <person name="Gregory B.D."/>
            <person name="Nowacki M."/>
            <person name="Derisi J."/>
            <person name="Roy S.W."/>
            <person name="Marshall W.F."/>
            <person name="Sood P."/>
        </authorList>
    </citation>
    <scope>NUCLEOTIDE SEQUENCE [LARGE SCALE GENOMIC DNA]</scope>
    <source>
        <strain evidence="4">WM001</strain>
    </source>
</reference>
<dbReference type="Proteomes" id="UP000187209">
    <property type="component" value="Unassembled WGS sequence"/>
</dbReference>
<comment type="similarity">
    <text evidence="1">Belongs to the CCR4/nocturin family.</text>
</comment>
<dbReference type="Gene3D" id="3.60.10.10">
    <property type="entry name" value="Endonuclease/exonuclease/phosphatase"/>
    <property type="match status" value="1"/>
</dbReference>
<organism evidence="4 5">
    <name type="scientific">Stentor coeruleus</name>
    <dbReference type="NCBI Taxonomy" id="5963"/>
    <lineage>
        <taxon>Eukaryota</taxon>
        <taxon>Sar</taxon>
        <taxon>Alveolata</taxon>
        <taxon>Ciliophora</taxon>
        <taxon>Postciliodesmatophora</taxon>
        <taxon>Heterotrichea</taxon>
        <taxon>Heterotrichida</taxon>
        <taxon>Stentoridae</taxon>
        <taxon>Stentor</taxon>
    </lineage>
</organism>
<accession>A0A1R2CV60</accession>
<evidence type="ECO:0000259" key="3">
    <source>
        <dbReference type="Pfam" id="PF03372"/>
    </source>
</evidence>